<evidence type="ECO:0000256" key="1">
    <source>
        <dbReference type="SAM" id="Phobius"/>
    </source>
</evidence>
<dbReference type="OrthoDB" id="96314at2759"/>
<feature type="transmembrane region" description="Helical" evidence="1">
    <location>
        <begin position="360"/>
        <end position="377"/>
    </location>
</feature>
<dbReference type="Pfam" id="PF00884">
    <property type="entry name" value="Sulfatase"/>
    <property type="match status" value="1"/>
</dbReference>
<dbReference type="AlphaFoldDB" id="A0A8H5XT43"/>
<feature type="transmembrane region" description="Helical" evidence="1">
    <location>
        <begin position="145"/>
        <end position="167"/>
    </location>
</feature>
<evidence type="ECO:0000313" key="3">
    <source>
        <dbReference type="EMBL" id="KAF5699096.1"/>
    </source>
</evidence>
<reference evidence="3 4" key="1">
    <citation type="submission" date="2020-05" db="EMBL/GenBank/DDBJ databases">
        <title>Identification and distribution of gene clusters putatively required for synthesis of sphingolipid metabolism inhibitors in phylogenetically diverse species of the filamentous fungus Fusarium.</title>
        <authorList>
            <person name="Kim H.-S."/>
            <person name="Busman M."/>
            <person name="Brown D.W."/>
            <person name="Divon H."/>
            <person name="Uhlig S."/>
            <person name="Proctor R.H."/>
        </authorList>
    </citation>
    <scope>NUCLEOTIDE SEQUENCE [LARGE SCALE GENOMIC DNA]</scope>
    <source>
        <strain evidence="3 4">NRRL 66235</strain>
    </source>
</reference>
<dbReference type="EMBL" id="JAAOAN010000848">
    <property type="protein sequence ID" value="KAF5699096.1"/>
    <property type="molecule type" value="Genomic_DNA"/>
</dbReference>
<organism evidence="3 4">
    <name type="scientific">Fusarium mundagurra</name>
    <dbReference type="NCBI Taxonomy" id="1567541"/>
    <lineage>
        <taxon>Eukaryota</taxon>
        <taxon>Fungi</taxon>
        <taxon>Dikarya</taxon>
        <taxon>Ascomycota</taxon>
        <taxon>Pezizomycotina</taxon>
        <taxon>Sordariomycetes</taxon>
        <taxon>Hypocreomycetidae</taxon>
        <taxon>Hypocreales</taxon>
        <taxon>Nectriaceae</taxon>
        <taxon>Fusarium</taxon>
        <taxon>Fusarium fujikuroi species complex</taxon>
    </lineage>
</organism>
<feature type="transmembrane region" description="Helical" evidence="1">
    <location>
        <begin position="215"/>
        <end position="237"/>
    </location>
</feature>
<keyword evidence="1" id="KW-1133">Transmembrane helix</keyword>
<evidence type="ECO:0000259" key="2">
    <source>
        <dbReference type="Pfam" id="PF00884"/>
    </source>
</evidence>
<dbReference type="PANTHER" id="PTHR43751:SF3">
    <property type="entry name" value="SULFATASE N-TERMINAL DOMAIN-CONTAINING PROTEIN"/>
    <property type="match status" value="1"/>
</dbReference>
<dbReference type="Gene3D" id="3.40.720.10">
    <property type="entry name" value="Alkaline Phosphatase, subunit A"/>
    <property type="match status" value="1"/>
</dbReference>
<proteinExistence type="predicted"/>
<protein>
    <recommendedName>
        <fullName evidence="2">Sulfatase N-terminal domain-containing protein</fullName>
    </recommendedName>
</protein>
<dbReference type="SUPFAM" id="SSF53649">
    <property type="entry name" value="Alkaline phosphatase-like"/>
    <property type="match status" value="1"/>
</dbReference>
<feature type="domain" description="Sulfatase N-terminal" evidence="2">
    <location>
        <begin position="689"/>
        <end position="892"/>
    </location>
</feature>
<feature type="transmembrane region" description="Helical" evidence="1">
    <location>
        <begin position="258"/>
        <end position="280"/>
    </location>
</feature>
<feature type="transmembrane region" description="Helical" evidence="1">
    <location>
        <begin position="179"/>
        <end position="203"/>
    </location>
</feature>
<dbReference type="InterPro" id="IPR000917">
    <property type="entry name" value="Sulfatase_N"/>
</dbReference>
<keyword evidence="1" id="KW-0812">Transmembrane</keyword>
<dbReference type="InterPro" id="IPR017850">
    <property type="entry name" value="Alkaline_phosphatase_core_sf"/>
</dbReference>
<keyword evidence="4" id="KW-1185">Reference proteome</keyword>
<accession>A0A8H5XT43</accession>
<keyword evidence="1" id="KW-0472">Membrane</keyword>
<name>A0A8H5XT43_9HYPO</name>
<evidence type="ECO:0000313" key="4">
    <source>
        <dbReference type="Proteomes" id="UP000544331"/>
    </source>
</evidence>
<comment type="caution">
    <text evidence="3">The sequence shown here is derived from an EMBL/GenBank/DDBJ whole genome shotgun (WGS) entry which is preliminary data.</text>
</comment>
<gene>
    <name evidence="3" type="ORF">FMUND_14904</name>
</gene>
<dbReference type="PANTHER" id="PTHR43751">
    <property type="entry name" value="SULFATASE"/>
    <property type="match status" value="1"/>
</dbReference>
<dbReference type="InterPro" id="IPR052701">
    <property type="entry name" value="GAG_Ulvan_Degrading_Sulfatases"/>
</dbReference>
<dbReference type="Proteomes" id="UP000544331">
    <property type="component" value="Unassembled WGS sequence"/>
</dbReference>
<sequence>MDRTGLTSIEKQTLKEHADRMMAQWVALRENLKYGVQTSEQLTTILALSLYPDYNAKEARELLARDEISMLRTFFEKDDGPDPESVDHAQADHIIALAHGLFEACGGQESAFWDQFNNQYSSFKNQSICGFMVDATAHFVKKSCAAMMVVSLSFSIIVVCTCLSKLIHLYTYVGTVPHVALILFLPSVLVPDIVVICLSRLFLPRKRSTITYISRLLGCAFALILLVATAFHATFYYETGTEVTWTNAQRYVRDKDGIRLLLSGSNSAIVCVVLILGVSWFSQTRLYQYAGRFLSMLTAPLFRALQIWNMRKRRRGCHSVEDAYDYQSFINSQTGNSHGKVYLDLPPQANTGSSRRYPKILALAIFLYLALTASLRPSSPYSQMSASLPITMLQMIGSHSDSQANRYTLNRNPWPFPQLIHTTNWEKPKGYFKGWAPGDNSILAQLYRDRLPTWLPETPPAGFCKWLPSNHSNQGDREVADSGGAGRVCHETKVDGMFYNPVNDPLRVTNQDEAILDILSDSFRNGTVKIKHIALIMLESTREELFPLQLGSDIHNIILESYKGRKDGDDVNALLSQLTPVAEKITGKASCWKKTNGSDLAKVPIPEWNDTTQDGYGGINVIGGFAAASLSLKSLAATHCGVWPMPVDGFQESEAQSYQPCISQILHLFNQMKGSESASNDFLEQKWLTAFFQSITDKYDRQDIFNNEMGFEEIVAKDVLEQRAKARSGLEEINYFGYPETTLKTHVRELIEKVQREKKRMFFSHFTSTTHHPWGLPRDSKKIEYVNTQGNMGWHRDFNSYLNTVRFQDAWLGELLQLFELNGIANETLVVLVGDHGQAFKQDITTRTGTYKNGHVSNFRVPITFRHPHIPRVQYEANATSISILPTILDLLINTGSLNRKDMTIASDLLHDYEGQSLIRPYKSSWNGRRAWNFGVINSGASMLSVTSADAPWRLVIPLDGASQWRFTDLKNDPLELEPLEKWSMEQLVGDVRNLYGEEASQWVVQADAVAQWWAWERKRLWGYKSMK</sequence>